<feature type="non-terminal residue" evidence="1">
    <location>
        <position position="1"/>
    </location>
</feature>
<accession>L7JDW3</accession>
<protein>
    <submittedName>
        <fullName evidence="1">Uncharacterized protein</fullName>
    </submittedName>
</protein>
<organism>
    <name type="scientific">Pyricularia oryzae (strain P131)</name>
    <name type="common">Rice blast fungus</name>
    <name type="synonym">Magnaporthe oryzae</name>
    <dbReference type="NCBI Taxonomy" id="1143193"/>
    <lineage>
        <taxon>Eukaryota</taxon>
        <taxon>Fungi</taxon>
        <taxon>Dikarya</taxon>
        <taxon>Ascomycota</taxon>
        <taxon>Pezizomycotina</taxon>
        <taxon>Sordariomycetes</taxon>
        <taxon>Sordariomycetidae</taxon>
        <taxon>Magnaporthales</taxon>
        <taxon>Pyriculariaceae</taxon>
        <taxon>Pyricularia</taxon>
    </lineage>
</organism>
<evidence type="ECO:0000313" key="1">
    <source>
        <dbReference type="EMBL" id="ELQ66387.1"/>
    </source>
</evidence>
<sequence length="58" mass="6294">PAFSQSAKGDRFGVSGPLFFVRYMISLKRQFSGVQAASGFVSSCESQETGLEGDFMLH</sequence>
<reference evidence="1" key="1">
    <citation type="journal article" date="2012" name="PLoS Genet.">
        <title>Comparative analysis of the genomes of two field isolates of the rice blast fungus Magnaporthe oryzae.</title>
        <authorList>
            <person name="Xue M."/>
            <person name="Yang J."/>
            <person name="Li Z."/>
            <person name="Hu S."/>
            <person name="Yao N."/>
            <person name="Dean R.A."/>
            <person name="Zhao W."/>
            <person name="Shen M."/>
            <person name="Zhang H."/>
            <person name="Li C."/>
            <person name="Liu L."/>
            <person name="Cao L."/>
            <person name="Xu X."/>
            <person name="Xing Y."/>
            <person name="Hsiang T."/>
            <person name="Zhang Z."/>
            <person name="Xu J.R."/>
            <person name="Peng Y.L."/>
        </authorList>
    </citation>
    <scope>NUCLEOTIDE SEQUENCE [LARGE SCALE GENOMIC DNA]</scope>
    <source>
        <strain evidence="1">P131</strain>
    </source>
</reference>
<dbReference type="AlphaFoldDB" id="L7JDW3"/>
<dbReference type="EMBL" id="JH795594">
    <property type="protein sequence ID" value="ELQ66387.1"/>
    <property type="molecule type" value="Genomic_DNA"/>
</dbReference>
<proteinExistence type="predicted"/>
<name>L7JDW3_PYRO1</name>
<gene>
    <name evidence="1" type="ORF">OOW_P131scaffold00397g1</name>
</gene>